<gene>
    <name evidence="2" type="ORF">MGWOODY_XGa1208</name>
</gene>
<sequence length="67" mass="7230">MPVTVMDSAGEIEGGDDDQPIQFDPVAFALGDFETHRAVAFAPGRRCHRFARAAEVAAAKLDVFPLK</sequence>
<organism evidence="2">
    <name type="scientific">hydrothermal vent metagenome</name>
    <dbReference type="NCBI Taxonomy" id="652676"/>
    <lineage>
        <taxon>unclassified sequences</taxon>
        <taxon>metagenomes</taxon>
        <taxon>ecological metagenomes</taxon>
    </lineage>
</organism>
<evidence type="ECO:0000313" key="2">
    <source>
        <dbReference type="EMBL" id="CUS52034.1"/>
    </source>
</evidence>
<reference evidence="2" key="1">
    <citation type="submission" date="2015-10" db="EMBL/GenBank/DDBJ databases">
        <authorList>
            <person name="Gilbert D.G."/>
        </authorList>
    </citation>
    <scope>NUCLEOTIDE SEQUENCE</scope>
</reference>
<protein>
    <submittedName>
        <fullName evidence="2">Uncharacterized protein</fullName>
    </submittedName>
</protein>
<feature type="region of interest" description="Disordered" evidence="1">
    <location>
        <begin position="1"/>
        <end position="20"/>
    </location>
</feature>
<accession>A0A170PR85</accession>
<evidence type="ECO:0000256" key="1">
    <source>
        <dbReference type="SAM" id="MobiDB-lite"/>
    </source>
</evidence>
<dbReference type="EMBL" id="CZRL01000074">
    <property type="protein sequence ID" value="CUS52034.1"/>
    <property type="molecule type" value="Genomic_DNA"/>
</dbReference>
<dbReference type="AlphaFoldDB" id="A0A170PR85"/>
<proteinExistence type="predicted"/>
<name>A0A170PR85_9ZZZZ</name>